<dbReference type="RefSeq" id="WP_017565304.1">
    <property type="nucleotide sequence ID" value="NZ_CP074132.1"/>
</dbReference>
<evidence type="ECO:0000313" key="2">
    <source>
        <dbReference type="Proteomes" id="UP000678016"/>
    </source>
</evidence>
<sequence length="63" mass="6687">MREFALTLHVRIHDSITALRRAHALGDDDLASAQAGEVEDLVEIAARNGIDIAGGYSSLSPVT</sequence>
<reference evidence="2" key="1">
    <citation type="submission" date="2021-05" db="EMBL/GenBank/DDBJ databases">
        <title>Direct Submission.</title>
        <authorList>
            <person name="Li K."/>
            <person name="Gao J."/>
        </authorList>
    </citation>
    <scope>NUCLEOTIDE SEQUENCE [LARGE SCALE GENOMIC DNA]</scope>
    <source>
        <strain evidence="2">HDS12</strain>
    </source>
</reference>
<evidence type="ECO:0000313" key="1">
    <source>
        <dbReference type="EMBL" id="QUX30533.1"/>
    </source>
</evidence>
<gene>
    <name evidence="1" type="ORF">KGD83_08490</name>
</gene>
<keyword evidence="2" id="KW-1185">Reference proteome</keyword>
<organism evidence="1 2">
    <name type="scientific">Nocardiopsis akebiae</name>
    <dbReference type="NCBI Taxonomy" id="2831968"/>
    <lineage>
        <taxon>Bacteria</taxon>
        <taxon>Bacillati</taxon>
        <taxon>Actinomycetota</taxon>
        <taxon>Actinomycetes</taxon>
        <taxon>Streptosporangiales</taxon>
        <taxon>Nocardiopsidaceae</taxon>
        <taxon>Nocardiopsis</taxon>
    </lineage>
</organism>
<dbReference type="EMBL" id="CP074132">
    <property type="protein sequence ID" value="QUX30533.1"/>
    <property type="molecule type" value="Genomic_DNA"/>
</dbReference>
<name>A0ABX8CDB4_9ACTN</name>
<dbReference type="Proteomes" id="UP000678016">
    <property type="component" value="Chromosome"/>
</dbReference>
<protein>
    <submittedName>
        <fullName evidence="1">Uncharacterized protein</fullName>
    </submittedName>
</protein>
<accession>A0ABX8CDB4</accession>
<proteinExistence type="predicted"/>